<dbReference type="SUPFAM" id="SSF48452">
    <property type="entry name" value="TPR-like"/>
    <property type="match status" value="1"/>
</dbReference>
<comment type="caution">
    <text evidence="4">The sequence shown here is derived from an EMBL/GenBank/DDBJ whole genome shotgun (WGS) entry which is preliminary data.</text>
</comment>
<accession>A0A7C0ZL65</accession>
<dbReference type="Gene3D" id="1.25.40.10">
    <property type="entry name" value="Tetratricopeptide repeat domain"/>
    <property type="match status" value="1"/>
</dbReference>
<dbReference type="AlphaFoldDB" id="A0A7C0ZL65"/>
<dbReference type="InterPro" id="IPR013105">
    <property type="entry name" value="TPR_2"/>
</dbReference>
<feature type="repeat" description="TPR" evidence="3">
    <location>
        <begin position="60"/>
        <end position="93"/>
    </location>
</feature>
<reference evidence="4" key="1">
    <citation type="journal article" date="2020" name="mSystems">
        <title>Genome- and Community-Level Interaction Insights into Carbon Utilization and Element Cycling Functions of Hydrothermarchaeota in Hydrothermal Sediment.</title>
        <authorList>
            <person name="Zhou Z."/>
            <person name="Liu Y."/>
            <person name="Xu W."/>
            <person name="Pan J."/>
            <person name="Luo Z.H."/>
            <person name="Li M."/>
        </authorList>
    </citation>
    <scope>NUCLEOTIDE SEQUENCE [LARGE SCALE GENOMIC DNA]</scope>
    <source>
        <strain evidence="4">HyVt-102</strain>
    </source>
</reference>
<organism evidence="4">
    <name type="scientific">candidate division WOR-3 bacterium</name>
    <dbReference type="NCBI Taxonomy" id="2052148"/>
    <lineage>
        <taxon>Bacteria</taxon>
        <taxon>Bacteria division WOR-3</taxon>
    </lineage>
</organism>
<dbReference type="InterPro" id="IPR011990">
    <property type="entry name" value="TPR-like_helical_dom_sf"/>
</dbReference>
<evidence type="ECO:0000256" key="1">
    <source>
        <dbReference type="ARBA" id="ARBA00022737"/>
    </source>
</evidence>
<keyword evidence="2 3" id="KW-0802">TPR repeat</keyword>
<dbReference type="Proteomes" id="UP000885847">
    <property type="component" value="Unassembled WGS sequence"/>
</dbReference>
<keyword evidence="1" id="KW-0677">Repeat</keyword>
<dbReference type="InterPro" id="IPR019734">
    <property type="entry name" value="TPR_rpt"/>
</dbReference>
<evidence type="ECO:0000256" key="2">
    <source>
        <dbReference type="ARBA" id="ARBA00022803"/>
    </source>
</evidence>
<dbReference type="SMART" id="SM00028">
    <property type="entry name" value="TPR"/>
    <property type="match status" value="1"/>
</dbReference>
<proteinExistence type="predicted"/>
<name>A0A7C0ZL65_UNCW3</name>
<sequence length="106" mass="12440">MIWRGLRNSGGEKGIMEKEIDPGILDDLKEVGRFYLLHQRFKEAIESLKKADESSDVPDPEIYYLLGMAYESIRNYEEARNYYEKALQYDKDFALAKERLEKIVGK</sequence>
<dbReference type="PROSITE" id="PS50293">
    <property type="entry name" value="TPR_REGION"/>
    <property type="match status" value="1"/>
</dbReference>
<evidence type="ECO:0000256" key="3">
    <source>
        <dbReference type="PROSITE-ProRule" id="PRU00339"/>
    </source>
</evidence>
<evidence type="ECO:0000313" key="4">
    <source>
        <dbReference type="EMBL" id="HDI83184.1"/>
    </source>
</evidence>
<gene>
    <name evidence="4" type="ORF">ENF18_05285</name>
</gene>
<dbReference type="Pfam" id="PF07719">
    <property type="entry name" value="TPR_2"/>
    <property type="match status" value="1"/>
</dbReference>
<dbReference type="PROSITE" id="PS50005">
    <property type="entry name" value="TPR"/>
    <property type="match status" value="1"/>
</dbReference>
<dbReference type="EMBL" id="DQWE01000253">
    <property type="protein sequence ID" value="HDI83184.1"/>
    <property type="molecule type" value="Genomic_DNA"/>
</dbReference>
<protein>
    <submittedName>
        <fullName evidence="4">Tetratricopeptide repeat protein</fullName>
    </submittedName>
</protein>